<dbReference type="Proteomes" id="UP000523105">
    <property type="component" value="Unassembled WGS sequence"/>
</dbReference>
<evidence type="ECO:0000313" key="2">
    <source>
        <dbReference type="Proteomes" id="UP000523105"/>
    </source>
</evidence>
<organism evidence="1 2">
    <name type="scientific">Marine Group I thaumarchaeote</name>
    <dbReference type="NCBI Taxonomy" id="2511932"/>
    <lineage>
        <taxon>Archaea</taxon>
        <taxon>Nitrososphaerota</taxon>
        <taxon>Marine Group I</taxon>
    </lineage>
</organism>
<gene>
    <name evidence="1" type="ORF">HX837_04580</name>
</gene>
<proteinExistence type="predicted"/>
<comment type="caution">
    <text evidence="1">The sequence shown here is derived from an EMBL/GenBank/DDBJ whole genome shotgun (WGS) entry which is preliminary data.</text>
</comment>
<evidence type="ECO:0000313" key="1">
    <source>
        <dbReference type="EMBL" id="NWJ43469.1"/>
    </source>
</evidence>
<dbReference type="EMBL" id="JACASV010000026">
    <property type="protein sequence ID" value="NWJ43469.1"/>
    <property type="molecule type" value="Genomic_DNA"/>
</dbReference>
<reference evidence="1 2" key="1">
    <citation type="journal article" date="2019" name="Environ. Microbiol.">
        <title>Genomics insights into ecotype formation of ammonia-oxidizing archaea in the deep ocean.</title>
        <authorList>
            <person name="Wang Y."/>
            <person name="Huang J.M."/>
            <person name="Cui G.J."/>
            <person name="Nunoura T."/>
            <person name="Takaki Y."/>
            <person name="Li W.L."/>
            <person name="Li J."/>
            <person name="Gao Z.M."/>
            <person name="Takai K."/>
            <person name="Zhang A.Q."/>
            <person name="Stepanauskas R."/>
        </authorList>
    </citation>
    <scope>NUCLEOTIDE SEQUENCE [LARGE SCALE GENOMIC DNA]</scope>
    <source>
        <strain evidence="1 2">L15b</strain>
    </source>
</reference>
<protein>
    <submittedName>
        <fullName evidence="1">Uncharacterized protein</fullName>
    </submittedName>
</protein>
<sequence>MEMWVILTTVCFFNTAIMANGNKAICFQDALLPLRYNNESSCILVMQMLARDLNNDMANRLASMKMKCHLAKDYPNYEHREIDKLPLYKPNEKEE</sequence>
<accession>A0A7K4MQ54</accession>
<name>A0A7K4MQ54_9ARCH</name>
<dbReference type="AlphaFoldDB" id="A0A7K4MQ54"/>